<reference evidence="3" key="1">
    <citation type="submission" date="2021-01" db="EMBL/GenBank/DDBJ databases">
        <authorList>
            <person name="Li R."/>
            <person name="Bekaert M."/>
        </authorList>
    </citation>
    <scope>NUCLEOTIDE SEQUENCE</scope>
    <source>
        <strain evidence="3">Farmed</strain>
    </source>
</reference>
<evidence type="ECO:0000259" key="2">
    <source>
        <dbReference type="PROSITE" id="PS50826"/>
    </source>
</evidence>
<feature type="region of interest" description="Disordered" evidence="1">
    <location>
        <begin position="78"/>
        <end position="134"/>
    </location>
</feature>
<evidence type="ECO:0000313" key="4">
    <source>
        <dbReference type="Proteomes" id="UP000597762"/>
    </source>
</evidence>
<dbReference type="SMART" id="SM00593">
    <property type="entry name" value="RUN"/>
    <property type="match status" value="1"/>
</dbReference>
<gene>
    <name evidence="3" type="ORF">SPHA_45455</name>
</gene>
<keyword evidence="4" id="KW-1185">Reference proteome</keyword>
<protein>
    <submittedName>
        <fullName evidence="3">RUSC2</fullName>
    </submittedName>
</protein>
<feature type="compositionally biased region" description="Polar residues" evidence="1">
    <location>
        <begin position="299"/>
        <end position="317"/>
    </location>
</feature>
<evidence type="ECO:0000313" key="3">
    <source>
        <dbReference type="EMBL" id="CAE1285499.1"/>
    </source>
</evidence>
<feature type="compositionally biased region" description="Polar residues" evidence="1">
    <location>
        <begin position="34"/>
        <end position="43"/>
    </location>
</feature>
<dbReference type="Pfam" id="PF02759">
    <property type="entry name" value="RUN"/>
    <property type="match status" value="1"/>
</dbReference>
<accession>A0A812D529</accession>
<feature type="compositionally biased region" description="Polar residues" evidence="1">
    <location>
        <begin position="1"/>
        <end position="14"/>
    </location>
</feature>
<feature type="region of interest" description="Disordered" evidence="1">
    <location>
        <begin position="1137"/>
        <end position="1180"/>
    </location>
</feature>
<dbReference type="InterPro" id="IPR004012">
    <property type="entry name" value="Run_dom"/>
</dbReference>
<dbReference type="CDD" id="cd17685">
    <property type="entry name" value="RUN_RUSC"/>
    <property type="match status" value="1"/>
</dbReference>
<feature type="compositionally biased region" description="Basic and acidic residues" evidence="1">
    <location>
        <begin position="1150"/>
        <end position="1165"/>
    </location>
</feature>
<name>A0A812D529_ACAPH</name>
<sequence>MNNSMVDARTTSGSVCPEPTGKPPSKLTWKDLSPTKQRNLSQNSSSGGSSGDENPTSGVIWGEGSEVNKNQLVTWKQLSPTKLSPPADCEPDSGYSSNEVNLKTKEASEGSNSFITASQKPMKTSSGSTSNESPEDALEYFYDEDFSVQFEPNLSNPPMDIGDIGRDEMFILPQMLNGSYLSFESLKSSSDANPTPFEDQCELEFSDNQNSMEISTSERDMLCSSEMLELSSDPLFTPTPTSEAPPCHLLNDSLDRAVRNAELQGSKTSVDALHSDDGQLAMDCHLRKENYCLSFVGSQSKNSNSDVDISVAASQGPESDDSDGRTNPSSASSAEEAEEVCSNSFHFCRHEDVPSNYSTALRVMRTEHGAKSRLVGRLSSLPEQPQEIDQESTSSGMSECSSQGRITSHSLPRNSCSFQTFSSLKNKVNLSERPKTMVSWKQIKNMYRKGKQMPKPTDINGKSSSMPDLCLHTWQKVAAERKKELESSEEEKGENKRYSATLVEMYQRMKAMGKTLSPDIHIPGWSPNSSLSSRPGSGHWSVNSDDKGYNNSAKSHEDGFSPICFEKTVWDTSNSHYHTVTAVNLQENAGQRDLYNNSFELRSTCYQTPVNCKRSQATAISPQSVNVWLGTKNFSAQFPPLTRDCGVQTSFDDECSMASGLRRNCKPRVPDANYLPRCHCHMMDNNEKKTGENFRMPGRFAREVFYSHRSLPDLSFLTLPSPNLQGLRRHSLEKQVFINPRLHRTSSNNEEKETLQELKKLQRPEAMHISGPFCSRRPVMFRPIGGSRGADWHSSSSGLSTSSTSSGIDPGYLDYRYGNFGSISNLPCCAAFLDTRYVYNSAGFETLPRLIRQQEEEPQRKGRILERRYERYQYESHPAHARQKPWKKWSAGSSSTSSGTSVQTETLYSVAEEKTPTSPEKSMEEDIENGEEFGKCQGENYYDNQIFDGKSQLEAAVQRVRMRNTGLTLAETYCPDKRPLKSCLRKRQRSLSDPYGQSGWADNKSCTVAARQHRHSYGCDRDRMAGADGPEDSREAFDAIAASPDEMSPSNCIGSGSAVAISPMYGSNNVSWSEKDMARSKKSVSFAREVSFHSPPCSPQVSPRRQPLQGRQVPHGGCNSAPSTGYWMNNMAAQPAFPVPRGLQSQDEDLSQRTLEEDQRSHEEDQPSLPQRAMEKKRALEKKSVSKAAEALVAHFSKSKDPFDKLRLGSSIETPEIGELVLSQLCPAVAQVINDGLKPYESGLHVFGRVHITVWRVAEASAEPGPSTRAICDIVKELKNRPTLVSNKHRFDAFIFALLNSRLLDFWLGYLRHKDNLICHFYNAGALLQQLYISDLENAYEEMLLSLQPLSVLPFQLDLDFVSGNSCHEPPNGEFLRLQDTTTSLPDLRAGVPIHGSPKFSLTSVRYEELTEENALGHSAAKAWKWLSNSTASALPIAKSVMANVAQKVTPSISKLSSSMNRATLGDPAETKVTDNLNMDEVLLQVLDTCHDEEDESLSSADNSTLQGSSVKSFTVEDLKSAENIEEKEMSNSLPRNLLSLHLITQILRTNSECLNTGTSVGLLAWSTVIPHFTGMSEH</sequence>
<dbReference type="Gene3D" id="1.20.58.900">
    <property type="match status" value="1"/>
</dbReference>
<dbReference type="EMBL" id="CAHIKZ030002344">
    <property type="protein sequence ID" value="CAE1285499.1"/>
    <property type="molecule type" value="Genomic_DNA"/>
</dbReference>
<proteinExistence type="predicted"/>
<dbReference type="GO" id="GO:0031410">
    <property type="term" value="C:cytoplasmic vesicle"/>
    <property type="evidence" value="ECO:0007669"/>
    <property type="project" value="TreeGrafter"/>
</dbReference>
<feature type="compositionally biased region" description="Low complexity" evidence="1">
    <location>
        <begin position="392"/>
        <end position="402"/>
    </location>
</feature>
<feature type="region of interest" description="Disordered" evidence="1">
    <location>
        <begin position="379"/>
        <end position="411"/>
    </location>
</feature>
<feature type="compositionally biased region" description="Low complexity" evidence="1">
    <location>
        <begin position="890"/>
        <end position="901"/>
    </location>
</feature>
<dbReference type="PROSITE" id="PS50826">
    <property type="entry name" value="RUN"/>
    <property type="match status" value="1"/>
</dbReference>
<dbReference type="PANTHER" id="PTHR15591">
    <property type="entry name" value="RUN AND SH3 DOMAIN CONTAINING"/>
    <property type="match status" value="1"/>
</dbReference>
<dbReference type="OrthoDB" id="9884296at2759"/>
<dbReference type="Proteomes" id="UP000597762">
    <property type="component" value="Unassembled WGS sequence"/>
</dbReference>
<comment type="caution">
    <text evidence="3">The sequence shown here is derived from an EMBL/GenBank/DDBJ whole genome shotgun (WGS) entry which is preliminary data.</text>
</comment>
<organism evidence="3 4">
    <name type="scientific">Acanthosepion pharaonis</name>
    <name type="common">Pharaoh cuttlefish</name>
    <name type="synonym">Sepia pharaonis</name>
    <dbReference type="NCBI Taxonomy" id="158019"/>
    <lineage>
        <taxon>Eukaryota</taxon>
        <taxon>Metazoa</taxon>
        <taxon>Spiralia</taxon>
        <taxon>Lophotrochozoa</taxon>
        <taxon>Mollusca</taxon>
        <taxon>Cephalopoda</taxon>
        <taxon>Coleoidea</taxon>
        <taxon>Decapodiformes</taxon>
        <taxon>Sepiida</taxon>
        <taxon>Sepiina</taxon>
        <taxon>Sepiidae</taxon>
        <taxon>Acanthosepion</taxon>
    </lineage>
</organism>
<feature type="region of interest" description="Disordered" evidence="1">
    <location>
        <begin position="1092"/>
        <end position="1117"/>
    </location>
</feature>
<feature type="region of interest" description="Disordered" evidence="1">
    <location>
        <begin position="299"/>
        <end position="336"/>
    </location>
</feature>
<feature type="region of interest" description="Disordered" evidence="1">
    <location>
        <begin position="883"/>
        <end position="923"/>
    </location>
</feature>
<dbReference type="SUPFAM" id="SSF140741">
    <property type="entry name" value="RUN domain-like"/>
    <property type="match status" value="1"/>
</dbReference>
<feature type="domain" description="RUN" evidence="2">
    <location>
        <begin position="1216"/>
        <end position="1362"/>
    </location>
</feature>
<dbReference type="PANTHER" id="PTHR15591:SF13">
    <property type="entry name" value="RUN DOMAIN-CONTAINING PROTEIN"/>
    <property type="match status" value="1"/>
</dbReference>
<dbReference type="InterPro" id="IPR037213">
    <property type="entry name" value="Run_dom_sf"/>
</dbReference>
<feature type="compositionally biased region" description="Polar residues" evidence="1">
    <location>
        <begin position="109"/>
        <end position="132"/>
    </location>
</feature>
<evidence type="ECO:0000256" key="1">
    <source>
        <dbReference type="SAM" id="MobiDB-lite"/>
    </source>
</evidence>
<feature type="region of interest" description="Disordered" evidence="1">
    <location>
        <begin position="1"/>
        <end position="65"/>
    </location>
</feature>
<dbReference type="InterPro" id="IPR047343">
    <property type="entry name" value="RUSC1_2"/>
</dbReference>